<dbReference type="RefSeq" id="XP_034234021.1">
    <property type="nucleotide sequence ID" value="XM_034378130.1"/>
</dbReference>
<accession>A0A6P8YCG4</accession>
<dbReference type="GO" id="GO:0008010">
    <property type="term" value="F:structural constituent of chitin-based larval cuticle"/>
    <property type="evidence" value="ECO:0007669"/>
    <property type="project" value="TreeGrafter"/>
</dbReference>
<dbReference type="GO" id="GO:0062129">
    <property type="term" value="C:chitin-based extracellular matrix"/>
    <property type="evidence" value="ECO:0007669"/>
    <property type="project" value="TreeGrafter"/>
</dbReference>
<dbReference type="InterPro" id="IPR050468">
    <property type="entry name" value="Cuticle_Struct_Prot"/>
</dbReference>
<feature type="chain" id="PRO_5028274936" evidence="3">
    <location>
        <begin position="17"/>
        <end position="468"/>
    </location>
</feature>
<dbReference type="OrthoDB" id="6515429at2759"/>
<dbReference type="PANTHER" id="PTHR10380">
    <property type="entry name" value="CUTICLE PROTEIN"/>
    <property type="match status" value="1"/>
</dbReference>
<keyword evidence="3" id="KW-0732">Signal</keyword>
<dbReference type="Pfam" id="PF00379">
    <property type="entry name" value="Chitin_bind_4"/>
    <property type="match status" value="1"/>
</dbReference>
<organism evidence="5">
    <name type="scientific">Thrips palmi</name>
    <name type="common">Melon thrips</name>
    <dbReference type="NCBI Taxonomy" id="161013"/>
    <lineage>
        <taxon>Eukaryota</taxon>
        <taxon>Metazoa</taxon>
        <taxon>Ecdysozoa</taxon>
        <taxon>Arthropoda</taxon>
        <taxon>Hexapoda</taxon>
        <taxon>Insecta</taxon>
        <taxon>Pterygota</taxon>
        <taxon>Neoptera</taxon>
        <taxon>Paraneoptera</taxon>
        <taxon>Thysanoptera</taxon>
        <taxon>Terebrantia</taxon>
        <taxon>Thripoidea</taxon>
        <taxon>Thripidae</taxon>
        <taxon>Thrips</taxon>
    </lineage>
</organism>
<evidence type="ECO:0000256" key="1">
    <source>
        <dbReference type="ARBA" id="ARBA00022460"/>
    </source>
</evidence>
<dbReference type="InterPro" id="IPR031311">
    <property type="entry name" value="CHIT_BIND_RR_consensus"/>
</dbReference>
<gene>
    <name evidence="5" type="primary">LOC117641033</name>
</gene>
<dbReference type="Proteomes" id="UP000515158">
    <property type="component" value="Unplaced"/>
</dbReference>
<evidence type="ECO:0000256" key="2">
    <source>
        <dbReference type="PROSITE-ProRule" id="PRU00497"/>
    </source>
</evidence>
<proteinExistence type="predicted"/>
<dbReference type="PANTHER" id="PTHR10380:SF196">
    <property type="entry name" value="CUTICULAR PROTEIN 72EA"/>
    <property type="match status" value="1"/>
</dbReference>
<sequence length="468" mass="48758">MKSFVVLSCVLAVAVASYVPADTPEVAAAKAQHFAAHQQATARNWASDVVVNNQWVAAAPAWSNVWTARAANWYAPSWQRWYQPAQIAVVNGHVQDTPEVAAEKAKHFALVAEANARNAVSGGDDGQWVDDVNVHVAAPAVARVAVHAAHPVSYVKSYAAPAVSHSYVAAARHVQPANIVVANGHVQDTPEVAAEKAKHFALYAESAARNAAAGSTEWADNAENWKAWGSPAAVSTYAAVAPVVSSVYPSWAVNHGVAPIVVANGHVQDTAEVAAEKAKHLALVAEAKARNGDWSEVVAPVAVAPVAPVAVGRVAHAVAAVPAVADLHSQYHAQDEAGQYTYGYNGGLSTKNEEKTVDGVTRGAYSYVDANGIVQSRSYVADSFGFRVAATDLPQDAPAVAAAPIVAAPVRSVYAAPAVYQRVAAVPSAQVVVKADGTLEDTPEVAAAKAQHFAAHQQEHARLVGGAW</sequence>
<evidence type="ECO:0000313" key="4">
    <source>
        <dbReference type="Proteomes" id="UP000515158"/>
    </source>
</evidence>
<dbReference type="GeneID" id="117641033"/>
<dbReference type="PROSITE" id="PS00233">
    <property type="entry name" value="CHIT_BIND_RR_1"/>
    <property type="match status" value="1"/>
</dbReference>
<dbReference type="PROSITE" id="PS51155">
    <property type="entry name" value="CHIT_BIND_RR_2"/>
    <property type="match status" value="1"/>
</dbReference>
<name>A0A6P8YCG4_THRPL</name>
<feature type="signal peptide" evidence="3">
    <location>
        <begin position="1"/>
        <end position="16"/>
    </location>
</feature>
<protein>
    <submittedName>
        <fullName evidence="5">LOW QUALITY PROTEIN: uncharacterized protein LOC117641033</fullName>
    </submittedName>
</protein>
<keyword evidence="1 2" id="KW-0193">Cuticle</keyword>
<dbReference type="KEGG" id="tpal:117641033"/>
<reference evidence="5" key="1">
    <citation type="submission" date="2025-08" db="UniProtKB">
        <authorList>
            <consortium name="RefSeq"/>
        </authorList>
    </citation>
    <scope>IDENTIFICATION</scope>
    <source>
        <tissue evidence="5">Total insect</tissue>
    </source>
</reference>
<dbReference type="AlphaFoldDB" id="A0A6P8YCG4"/>
<dbReference type="InParanoid" id="A0A6P8YCG4"/>
<keyword evidence="4" id="KW-1185">Reference proteome</keyword>
<evidence type="ECO:0000256" key="3">
    <source>
        <dbReference type="SAM" id="SignalP"/>
    </source>
</evidence>
<evidence type="ECO:0000313" key="5">
    <source>
        <dbReference type="RefSeq" id="XP_034234021.1"/>
    </source>
</evidence>
<dbReference type="InterPro" id="IPR000618">
    <property type="entry name" value="Insect_cuticle"/>
</dbReference>